<proteinExistence type="predicted"/>
<evidence type="ECO:0000256" key="1">
    <source>
        <dbReference type="SAM" id="MobiDB-lite"/>
    </source>
</evidence>
<organism evidence="2 3">
    <name type="scientific">Portunus trituberculatus</name>
    <name type="common">Swimming crab</name>
    <name type="synonym">Neptunus trituberculatus</name>
    <dbReference type="NCBI Taxonomy" id="210409"/>
    <lineage>
        <taxon>Eukaryota</taxon>
        <taxon>Metazoa</taxon>
        <taxon>Ecdysozoa</taxon>
        <taxon>Arthropoda</taxon>
        <taxon>Crustacea</taxon>
        <taxon>Multicrustacea</taxon>
        <taxon>Malacostraca</taxon>
        <taxon>Eumalacostraca</taxon>
        <taxon>Eucarida</taxon>
        <taxon>Decapoda</taxon>
        <taxon>Pleocyemata</taxon>
        <taxon>Brachyura</taxon>
        <taxon>Eubrachyura</taxon>
        <taxon>Portunoidea</taxon>
        <taxon>Portunidae</taxon>
        <taxon>Portuninae</taxon>
        <taxon>Portunus</taxon>
    </lineage>
</organism>
<gene>
    <name evidence="2" type="ORF">E2C01_011276</name>
</gene>
<feature type="compositionally biased region" description="Polar residues" evidence="1">
    <location>
        <begin position="64"/>
        <end position="76"/>
    </location>
</feature>
<keyword evidence="3" id="KW-1185">Reference proteome</keyword>
<evidence type="ECO:0000313" key="2">
    <source>
        <dbReference type="EMBL" id="MPC18394.1"/>
    </source>
</evidence>
<reference evidence="2 3" key="1">
    <citation type="submission" date="2019-05" db="EMBL/GenBank/DDBJ databases">
        <title>Another draft genome of Portunus trituberculatus and its Hox gene families provides insights of decapod evolution.</title>
        <authorList>
            <person name="Jeong J.-H."/>
            <person name="Song I."/>
            <person name="Kim S."/>
            <person name="Choi T."/>
            <person name="Kim D."/>
            <person name="Ryu S."/>
            <person name="Kim W."/>
        </authorList>
    </citation>
    <scope>NUCLEOTIDE SEQUENCE [LARGE SCALE GENOMIC DNA]</scope>
    <source>
        <tissue evidence="2">Muscle</tissue>
    </source>
</reference>
<feature type="compositionally biased region" description="Basic residues" evidence="1">
    <location>
        <begin position="39"/>
        <end position="54"/>
    </location>
</feature>
<dbReference type="Proteomes" id="UP000324222">
    <property type="component" value="Unassembled WGS sequence"/>
</dbReference>
<evidence type="ECO:0000313" key="3">
    <source>
        <dbReference type="Proteomes" id="UP000324222"/>
    </source>
</evidence>
<name>A0A5B7DAP0_PORTR</name>
<comment type="caution">
    <text evidence="2">The sequence shown here is derived from an EMBL/GenBank/DDBJ whole genome shotgun (WGS) entry which is preliminary data.</text>
</comment>
<sequence length="76" mass="8325">MFLGTSRQDMAVRRRAGRVARKTETVAVVAAVWVARAGGRGRHAPQGHPRRPPARRPALAHLQPSRTSPAFFNACQ</sequence>
<protein>
    <submittedName>
        <fullName evidence="2">Uncharacterized protein</fullName>
    </submittedName>
</protein>
<feature type="region of interest" description="Disordered" evidence="1">
    <location>
        <begin position="38"/>
        <end position="76"/>
    </location>
</feature>
<dbReference type="AlphaFoldDB" id="A0A5B7DAP0"/>
<dbReference type="EMBL" id="VSRR010000675">
    <property type="protein sequence ID" value="MPC18394.1"/>
    <property type="molecule type" value="Genomic_DNA"/>
</dbReference>
<accession>A0A5B7DAP0</accession>